<dbReference type="PANTHER" id="PTHR11017:SF587">
    <property type="entry name" value="NB-ARC DOMAIN PROTEIN"/>
    <property type="match status" value="1"/>
</dbReference>
<sequence>MAVQVASSSSAGFTSKTKYRYDVFLSFRGEDTRKCFTVNLYDVLRKKGINAFIDDKKLGKGEKIATSLLKAIEKSRISIIVFSKNYANSTWCLDELAHIIQCKKEKNQVVMPLFYKVDPMDVQYQKNSFEEAMVALEERFRNEVEKDRNSFEEHRAAYEDRVRKNMEKLQKWRSALFEAASLSSAWFFQDGCEFRFIERIVEHVYAMLPPKPYHNIEHMVGLEPRIEKVISLLNKSDKGVCMLGIHGTGGIGKTTLAKAIYNSIFYQFEGACFLFDVNEASKKFQGIVHLQQKLLSEILEEKIMSFGSADQGISIIKHRLSHKRVLLVLDDVDEIEQLERLAGGCDWFGCGSKVIITTRNKQLLIAHNVKRTYELMELNDHDSLELFCWHAFHMTLPPKGYQQMSSHVISYAKGIPLALKLIGANLANKNLKEWRSTLEQYDQIPERTMHEVLKISYDCLQEGAKIIFLDIACFFEEELLGSIDEIAEACDYGARFYIEVLIDKSLLSINDNDHLCMHDMIKQMGREIVRKEAPSNPGKRSRLWNYKDVCKVLHENSGSSNIEGIIFDPPQQEEVEWSGKAFKKMNNLRILIIRKAQFSAGPKYLPNNLRWLEWQGYPSTELPPNFSPNKLVVFKLCCSPFRLEEPFKRFEYLTCMNFSHCEFITEVPDMSQFQSLRKLLFRDCYNLVKVHDSVGSLSKLVELDVGGCVRLTTFPHEINMPSLEGIDFSHCKSLDYFPHIVGKMDALTDVWVEDTSIKELPPSIGNLSGLESLNLSSCKSLKELPNSLFLMQNLNWLGLEGIQPDSRKSLKKLLLESQPVSYTNVEFLILKNCCLLDEDIHLTLNLFQNLIELNVSGNDFVSLPNCLKECGRLLDLDVSNCKRLRDILELPSNLRKIRAENCISLTTESLGHLWSQAKREFYGMSITLPATTFLDWFHNWREGGKMSFLARRIFPHLVFAFELGKANTSRRQSFHYSLSINGRVVQKKHDDITIRPGHVSLFNLGVAFEGEDWRWVQRFMELDWNDVEMQVIGLTPEIAVVKCGVYVCNQQINMENIRFKSPIMLSMNAPTTSLKRRAIASPPNEPPKKVLRKFEVADKGKINNKKKVSRCAFAW</sequence>
<keyword evidence="1" id="KW-0433">Leucine-rich repeat</keyword>
<reference evidence="7" key="1">
    <citation type="submission" date="2023-10" db="EMBL/GenBank/DDBJ databases">
        <title>Chromosome-level genome of the transformable northern wattle, Acacia crassicarpa.</title>
        <authorList>
            <person name="Massaro I."/>
            <person name="Sinha N.R."/>
            <person name="Poethig S."/>
            <person name="Leichty A.R."/>
        </authorList>
    </citation>
    <scope>NUCLEOTIDE SEQUENCE</scope>
    <source>
        <strain evidence="7">Acra3RX</strain>
        <tissue evidence="7">Leaf</tissue>
    </source>
</reference>
<dbReference type="Pfam" id="PF00931">
    <property type="entry name" value="NB-ARC"/>
    <property type="match status" value="1"/>
</dbReference>
<dbReference type="Gene3D" id="3.80.10.10">
    <property type="entry name" value="Ribonuclease Inhibitor"/>
    <property type="match status" value="2"/>
</dbReference>
<dbReference type="SUPFAM" id="SSF52058">
    <property type="entry name" value="L domain-like"/>
    <property type="match status" value="1"/>
</dbReference>
<dbReference type="SUPFAM" id="SSF52540">
    <property type="entry name" value="P-loop containing nucleoside triphosphate hydrolases"/>
    <property type="match status" value="1"/>
</dbReference>
<dbReference type="InterPro" id="IPR027417">
    <property type="entry name" value="P-loop_NTPase"/>
</dbReference>
<evidence type="ECO:0000256" key="2">
    <source>
        <dbReference type="ARBA" id="ARBA00022737"/>
    </source>
</evidence>
<dbReference type="Pfam" id="PF01582">
    <property type="entry name" value="TIR"/>
    <property type="match status" value="1"/>
</dbReference>
<keyword evidence="2" id="KW-0677">Repeat</keyword>
<dbReference type="InterPro" id="IPR035897">
    <property type="entry name" value="Toll_tir_struct_dom_sf"/>
</dbReference>
<dbReference type="InterPro" id="IPR044974">
    <property type="entry name" value="Disease_R_plants"/>
</dbReference>
<evidence type="ECO:0000256" key="1">
    <source>
        <dbReference type="ARBA" id="ARBA00022614"/>
    </source>
</evidence>
<accession>A0AAE1JXZ1</accession>
<keyword evidence="8" id="KW-1185">Reference proteome</keyword>
<dbReference type="Gene3D" id="1.10.8.430">
    <property type="entry name" value="Helical domain of apoptotic protease-activating factors"/>
    <property type="match status" value="1"/>
</dbReference>
<feature type="domain" description="TIR" evidence="6">
    <location>
        <begin position="19"/>
        <end position="208"/>
    </location>
</feature>
<dbReference type="PRINTS" id="PR00364">
    <property type="entry name" value="DISEASERSIST"/>
</dbReference>
<feature type="coiled-coil region" evidence="5">
    <location>
        <begin position="126"/>
        <end position="161"/>
    </location>
</feature>
<dbReference type="InterPro" id="IPR000157">
    <property type="entry name" value="TIR_dom"/>
</dbReference>
<gene>
    <name evidence="7" type="ORF">QN277_005911</name>
</gene>
<dbReference type="AlphaFoldDB" id="A0AAE1JXZ1"/>
<dbReference type="InterPro" id="IPR032675">
    <property type="entry name" value="LRR_dom_sf"/>
</dbReference>
<dbReference type="Pfam" id="PF23282">
    <property type="entry name" value="WHD_ROQ1"/>
    <property type="match status" value="1"/>
</dbReference>
<dbReference type="Proteomes" id="UP001293593">
    <property type="component" value="Unassembled WGS sequence"/>
</dbReference>
<evidence type="ECO:0000256" key="3">
    <source>
        <dbReference type="ARBA" id="ARBA00022821"/>
    </source>
</evidence>
<evidence type="ECO:0000256" key="4">
    <source>
        <dbReference type="ARBA" id="ARBA00023027"/>
    </source>
</evidence>
<dbReference type="Gene3D" id="3.40.50.10140">
    <property type="entry name" value="Toll/interleukin-1 receptor homology (TIR) domain"/>
    <property type="match status" value="1"/>
</dbReference>
<dbReference type="SUPFAM" id="SSF52200">
    <property type="entry name" value="Toll/Interleukin receptor TIR domain"/>
    <property type="match status" value="1"/>
</dbReference>
<dbReference type="FunFam" id="3.40.50.10140:FF:000007">
    <property type="entry name" value="Disease resistance protein (TIR-NBS-LRR class)"/>
    <property type="match status" value="1"/>
</dbReference>
<dbReference type="InterPro" id="IPR002182">
    <property type="entry name" value="NB-ARC"/>
</dbReference>
<dbReference type="SMART" id="SM00255">
    <property type="entry name" value="TIR"/>
    <property type="match status" value="1"/>
</dbReference>
<evidence type="ECO:0000256" key="5">
    <source>
        <dbReference type="SAM" id="Coils"/>
    </source>
</evidence>
<dbReference type="GO" id="GO:0006952">
    <property type="term" value="P:defense response"/>
    <property type="evidence" value="ECO:0007669"/>
    <property type="project" value="UniProtKB-KW"/>
</dbReference>
<evidence type="ECO:0000259" key="6">
    <source>
        <dbReference type="PROSITE" id="PS50104"/>
    </source>
</evidence>
<protein>
    <recommendedName>
        <fullName evidence="6">TIR domain-containing protein</fullName>
    </recommendedName>
</protein>
<keyword evidence="3" id="KW-0611">Plant defense</keyword>
<evidence type="ECO:0000313" key="8">
    <source>
        <dbReference type="Proteomes" id="UP001293593"/>
    </source>
</evidence>
<dbReference type="GO" id="GO:0007165">
    <property type="term" value="P:signal transduction"/>
    <property type="evidence" value="ECO:0007669"/>
    <property type="project" value="InterPro"/>
</dbReference>
<dbReference type="InterPro" id="IPR042197">
    <property type="entry name" value="Apaf_helical"/>
</dbReference>
<keyword evidence="5" id="KW-0175">Coiled coil</keyword>
<name>A0AAE1JXZ1_9FABA</name>
<dbReference type="PROSITE" id="PS50104">
    <property type="entry name" value="TIR"/>
    <property type="match status" value="1"/>
</dbReference>
<comment type="caution">
    <text evidence="7">The sequence shown here is derived from an EMBL/GenBank/DDBJ whole genome shotgun (WGS) entry which is preliminary data.</text>
</comment>
<dbReference type="SUPFAM" id="SSF46785">
    <property type="entry name" value="Winged helix' DNA-binding domain"/>
    <property type="match status" value="1"/>
</dbReference>
<dbReference type="Gene3D" id="3.40.50.300">
    <property type="entry name" value="P-loop containing nucleotide triphosphate hydrolases"/>
    <property type="match status" value="1"/>
</dbReference>
<proteinExistence type="predicted"/>
<dbReference type="GO" id="GO:0043531">
    <property type="term" value="F:ADP binding"/>
    <property type="evidence" value="ECO:0007669"/>
    <property type="project" value="InterPro"/>
</dbReference>
<organism evidence="7 8">
    <name type="scientific">Acacia crassicarpa</name>
    <name type="common">northern wattle</name>
    <dbReference type="NCBI Taxonomy" id="499986"/>
    <lineage>
        <taxon>Eukaryota</taxon>
        <taxon>Viridiplantae</taxon>
        <taxon>Streptophyta</taxon>
        <taxon>Embryophyta</taxon>
        <taxon>Tracheophyta</taxon>
        <taxon>Spermatophyta</taxon>
        <taxon>Magnoliopsida</taxon>
        <taxon>eudicotyledons</taxon>
        <taxon>Gunneridae</taxon>
        <taxon>Pentapetalae</taxon>
        <taxon>rosids</taxon>
        <taxon>fabids</taxon>
        <taxon>Fabales</taxon>
        <taxon>Fabaceae</taxon>
        <taxon>Caesalpinioideae</taxon>
        <taxon>mimosoid clade</taxon>
        <taxon>Acacieae</taxon>
        <taxon>Acacia</taxon>
    </lineage>
</organism>
<dbReference type="PANTHER" id="PTHR11017">
    <property type="entry name" value="LEUCINE-RICH REPEAT-CONTAINING PROTEIN"/>
    <property type="match status" value="1"/>
</dbReference>
<dbReference type="InterPro" id="IPR058192">
    <property type="entry name" value="WHD_ROQ1-like"/>
</dbReference>
<dbReference type="InterPro" id="IPR058546">
    <property type="entry name" value="RPS4B/Roq1-like_LRR"/>
</dbReference>
<keyword evidence="4" id="KW-0520">NAD</keyword>
<dbReference type="EMBL" id="JAWXYG010000011">
    <property type="protein sequence ID" value="KAK4259595.1"/>
    <property type="molecule type" value="Genomic_DNA"/>
</dbReference>
<dbReference type="InterPro" id="IPR036390">
    <property type="entry name" value="WH_DNA-bd_sf"/>
</dbReference>
<dbReference type="Pfam" id="PF23286">
    <property type="entry name" value="LRR_13"/>
    <property type="match status" value="1"/>
</dbReference>
<evidence type="ECO:0000313" key="7">
    <source>
        <dbReference type="EMBL" id="KAK4259595.1"/>
    </source>
</evidence>